<protein>
    <recommendedName>
        <fullName evidence="5">Chromosomal replication initiator protein DnaA domain-containing protein</fullName>
    </recommendedName>
</protein>
<dbReference type="AlphaFoldDB" id="A0A368DR94"/>
<comment type="caution">
    <text evidence="3">The sequence shown here is derived from an EMBL/GenBank/DDBJ whole genome shotgun (WGS) entry which is preliminary data.</text>
</comment>
<evidence type="ECO:0000313" key="4">
    <source>
        <dbReference type="Proteomes" id="UP000253570"/>
    </source>
</evidence>
<dbReference type="Proteomes" id="UP000253570">
    <property type="component" value="Unassembled WGS sequence"/>
</dbReference>
<dbReference type="PANTHER" id="PTHR30050:SF5">
    <property type="entry name" value="DNAA REGULATORY INACTIVATOR HDA"/>
    <property type="match status" value="1"/>
</dbReference>
<dbReference type="GO" id="GO:0003688">
    <property type="term" value="F:DNA replication origin binding"/>
    <property type="evidence" value="ECO:0007669"/>
    <property type="project" value="TreeGrafter"/>
</dbReference>
<dbReference type="InterPro" id="IPR013317">
    <property type="entry name" value="DnaA_dom"/>
</dbReference>
<evidence type="ECO:0000259" key="1">
    <source>
        <dbReference type="Pfam" id="PF00308"/>
    </source>
</evidence>
<feature type="domain" description="Hda lid" evidence="2">
    <location>
        <begin position="164"/>
        <end position="213"/>
    </location>
</feature>
<feature type="domain" description="Chromosomal replication initiator protein DnaA ATPAse" evidence="1">
    <location>
        <begin position="15"/>
        <end position="60"/>
    </location>
</feature>
<dbReference type="SUPFAM" id="SSF52540">
    <property type="entry name" value="P-loop containing nucleoside triphosphate hydrolases"/>
    <property type="match status" value="1"/>
</dbReference>
<sequence length="219" mass="25599">MEKQLFFDIEEMPSFDVEDFIVSSSNQSAYDYIQKWPDWSSNLVFLVGESGVGKTHLANIWLEKVNGIKLLQENIDINYIGMYQNILIEDIDLIDYDLTGLFHLINAIKEKNGHIIFTSKKPPVNMDIRLDDLSSRLRSATPIFIDKPDDFLLEAILIKLFSDKKIIIEDRVTSYILQRTTRSVSEIIRLINRINYKSMEMKRRVTIPLVNQVFKEMNF</sequence>
<dbReference type="Gene3D" id="1.10.8.60">
    <property type="match status" value="1"/>
</dbReference>
<organism evidence="3 4">
    <name type="scientific">PS1 clade bacterium</name>
    <dbReference type="NCBI Taxonomy" id="2175152"/>
    <lineage>
        <taxon>Bacteria</taxon>
        <taxon>Pseudomonadati</taxon>
        <taxon>Pseudomonadota</taxon>
        <taxon>Alphaproteobacteria</taxon>
        <taxon>PS1 clade</taxon>
    </lineage>
</organism>
<evidence type="ECO:0008006" key="5">
    <source>
        <dbReference type="Google" id="ProtNLM"/>
    </source>
</evidence>
<proteinExistence type="predicted"/>
<dbReference type="PROSITE" id="PS00675">
    <property type="entry name" value="SIGMA54_INTERACT_1"/>
    <property type="match status" value="1"/>
</dbReference>
<accession>A0A368DR94</accession>
<dbReference type="GO" id="GO:0006270">
    <property type="term" value="P:DNA replication initiation"/>
    <property type="evidence" value="ECO:0007669"/>
    <property type="project" value="TreeGrafter"/>
</dbReference>
<dbReference type="GO" id="GO:0005886">
    <property type="term" value="C:plasma membrane"/>
    <property type="evidence" value="ECO:0007669"/>
    <property type="project" value="TreeGrafter"/>
</dbReference>
<gene>
    <name evidence="3" type="ORF">DBW71_02790</name>
</gene>
<dbReference type="Pfam" id="PF22688">
    <property type="entry name" value="Hda_lid"/>
    <property type="match status" value="1"/>
</dbReference>
<name>A0A368DR94_9PROT</name>
<dbReference type="PANTHER" id="PTHR30050">
    <property type="entry name" value="CHROMOSOMAL REPLICATION INITIATOR PROTEIN DNAA"/>
    <property type="match status" value="1"/>
</dbReference>
<reference evidence="3 4" key="1">
    <citation type="journal article" date="2018" name="Microbiome">
        <title>Fine metagenomic profile of the Mediterranean stratified and mixed water columns revealed by assembly and recruitment.</title>
        <authorList>
            <person name="Haro-Moreno J.M."/>
            <person name="Lopez-Perez M."/>
            <person name="De La Torre J.R."/>
            <person name="Picazo A."/>
            <person name="Camacho A."/>
            <person name="Rodriguez-Valera F."/>
        </authorList>
    </citation>
    <scope>NUCLEOTIDE SEQUENCE [LARGE SCALE GENOMIC DNA]</scope>
    <source>
        <strain evidence="3">MED-G57</strain>
    </source>
</reference>
<dbReference type="EMBL" id="QOQD01000005">
    <property type="protein sequence ID" value="RCL73721.1"/>
    <property type="molecule type" value="Genomic_DNA"/>
</dbReference>
<dbReference type="Gene3D" id="3.40.50.300">
    <property type="entry name" value="P-loop containing nucleotide triphosphate hydrolases"/>
    <property type="match status" value="1"/>
</dbReference>
<evidence type="ECO:0000259" key="2">
    <source>
        <dbReference type="Pfam" id="PF22688"/>
    </source>
</evidence>
<evidence type="ECO:0000313" key="3">
    <source>
        <dbReference type="EMBL" id="RCL73721.1"/>
    </source>
</evidence>
<dbReference type="InterPro" id="IPR025662">
    <property type="entry name" value="Sigma_54_int_dom_ATP-bd_1"/>
</dbReference>
<dbReference type="InterPro" id="IPR055199">
    <property type="entry name" value="Hda_lid"/>
</dbReference>
<dbReference type="InterPro" id="IPR027417">
    <property type="entry name" value="P-loop_NTPase"/>
</dbReference>
<dbReference type="Pfam" id="PF00308">
    <property type="entry name" value="Bac_DnaA"/>
    <property type="match status" value="1"/>
</dbReference>